<evidence type="ECO:0000256" key="1">
    <source>
        <dbReference type="ARBA" id="ARBA00004123"/>
    </source>
</evidence>
<dbReference type="PANTHER" id="PTHR48452:SF1">
    <property type="entry name" value="FUSED COMPOUND LEAF 1"/>
    <property type="match status" value="1"/>
</dbReference>
<dbReference type="EMBL" id="KI632201">
    <property type="protein sequence ID" value="EYU22510.1"/>
    <property type="molecule type" value="Genomic_DNA"/>
</dbReference>
<dbReference type="GO" id="GO:0005634">
    <property type="term" value="C:nucleus"/>
    <property type="evidence" value="ECO:0007669"/>
    <property type="project" value="UniProtKB-SubCell"/>
</dbReference>
<dbReference type="SMART" id="SM01255">
    <property type="entry name" value="KNOX1"/>
    <property type="match status" value="1"/>
</dbReference>
<dbReference type="Pfam" id="PF03790">
    <property type="entry name" value="KNOX1"/>
    <property type="match status" value="1"/>
</dbReference>
<dbReference type="eggNOG" id="KOG0773">
    <property type="taxonomic scope" value="Eukaryota"/>
</dbReference>
<dbReference type="PANTHER" id="PTHR48452">
    <property type="entry name" value="FUSED COMPOUND LEAF 1"/>
    <property type="match status" value="1"/>
</dbReference>
<gene>
    <name evidence="5" type="ORF">MIMGU_mgv1a013186mg</name>
</gene>
<feature type="domain" description="KNOX1" evidence="3">
    <location>
        <begin position="97"/>
        <end position="141"/>
    </location>
</feature>
<name>A0A022Q7M7_ERYGU</name>
<dbReference type="Proteomes" id="UP000030748">
    <property type="component" value="Unassembled WGS sequence"/>
</dbReference>
<dbReference type="SMART" id="SM01256">
    <property type="entry name" value="KNOX2"/>
    <property type="match status" value="1"/>
</dbReference>
<dbReference type="InterPro" id="IPR005541">
    <property type="entry name" value="KNOX2"/>
</dbReference>
<evidence type="ECO:0000259" key="4">
    <source>
        <dbReference type="SMART" id="SM01256"/>
    </source>
</evidence>
<dbReference type="InterPro" id="IPR005540">
    <property type="entry name" value="KNOX1"/>
</dbReference>
<dbReference type="STRING" id="4155.A0A022Q7M7"/>
<keyword evidence="6" id="KW-1185">Reference proteome</keyword>
<organism evidence="5 6">
    <name type="scientific">Erythranthe guttata</name>
    <name type="common">Yellow monkey flower</name>
    <name type="synonym">Mimulus guttatus</name>
    <dbReference type="NCBI Taxonomy" id="4155"/>
    <lineage>
        <taxon>Eukaryota</taxon>
        <taxon>Viridiplantae</taxon>
        <taxon>Streptophyta</taxon>
        <taxon>Embryophyta</taxon>
        <taxon>Tracheophyta</taxon>
        <taxon>Spermatophyta</taxon>
        <taxon>Magnoliopsida</taxon>
        <taxon>eudicotyledons</taxon>
        <taxon>Gunneridae</taxon>
        <taxon>Pentapetalae</taxon>
        <taxon>asterids</taxon>
        <taxon>lamiids</taxon>
        <taxon>Lamiales</taxon>
        <taxon>Phrymaceae</taxon>
        <taxon>Erythranthe</taxon>
    </lineage>
</organism>
<protein>
    <recommendedName>
        <fullName evidence="7">KNOX1 domain-containing protein</fullName>
    </recommendedName>
</protein>
<keyword evidence="2" id="KW-0539">Nucleus</keyword>
<feature type="domain" description="KNOX2" evidence="4">
    <location>
        <begin position="148"/>
        <end position="200"/>
    </location>
</feature>
<dbReference type="GO" id="GO:0003677">
    <property type="term" value="F:DNA binding"/>
    <property type="evidence" value="ECO:0007669"/>
    <property type="project" value="InterPro"/>
</dbReference>
<evidence type="ECO:0000259" key="3">
    <source>
        <dbReference type="SMART" id="SM01255"/>
    </source>
</evidence>
<sequence>MDEMYGIHHSIGYDYSDKGFMSPDENLMIAAAEYGGGEYTYDYHHHHQLIPSSADHRHRIPAVFESSSSAAATAASESASFSVHNEGDRKYQAANSDSIKARIASHPSYPKLLDAYIDCQKVGATPEIASLLDEIRRDKDVSKPADTSSLCFGFDPELDAFMETYCEVLVKYKTDLSRPFNEATSFLNTIQTQLSNLICKGKLLSLSLSLSLSSLLSLNMRIQRLWFY</sequence>
<evidence type="ECO:0000256" key="2">
    <source>
        <dbReference type="ARBA" id="ARBA00023242"/>
    </source>
</evidence>
<proteinExistence type="predicted"/>
<dbReference type="Pfam" id="PF03791">
    <property type="entry name" value="KNOX2"/>
    <property type="match status" value="1"/>
</dbReference>
<accession>A0A022Q7M7</accession>
<evidence type="ECO:0000313" key="5">
    <source>
        <dbReference type="EMBL" id="EYU22510.1"/>
    </source>
</evidence>
<evidence type="ECO:0008006" key="7">
    <source>
        <dbReference type="Google" id="ProtNLM"/>
    </source>
</evidence>
<comment type="subcellular location">
    <subcellularLocation>
        <location evidence="1">Nucleus</location>
    </subcellularLocation>
</comment>
<evidence type="ECO:0000313" key="6">
    <source>
        <dbReference type="Proteomes" id="UP000030748"/>
    </source>
</evidence>
<reference evidence="5 6" key="1">
    <citation type="journal article" date="2013" name="Proc. Natl. Acad. Sci. U.S.A.">
        <title>Fine-scale variation in meiotic recombination in Mimulus inferred from population shotgun sequencing.</title>
        <authorList>
            <person name="Hellsten U."/>
            <person name="Wright K.M."/>
            <person name="Jenkins J."/>
            <person name="Shu S."/>
            <person name="Yuan Y."/>
            <person name="Wessler S.R."/>
            <person name="Schmutz J."/>
            <person name="Willis J.H."/>
            <person name="Rokhsar D.S."/>
        </authorList>
    </citation>
    <scope>NUCLEOTIDE SEQUENCE [LARGE SCALE GENOMIC DNA]</scope>
    <source>
        <strain evidence="6">cv. DUN x IM62</strain>
    </source>
</reference>
<dbReference type="AlphaFoldDB" id="A0A022Q7M7"/>